<evidence type="ECO:0000256" key="9">
    <source>
        <dbReference type="ARBA" id="ARBA00023170"/>
    </source>
</evidence>
<dbReference type="PANTHER" id="PTHR24365">
    <property type="entry name" value="TOLL-LIKE RECEPTOR"/>
    <property type="match status" value="1"/>
</dbReference>
<organism evidence="13 14">
    <name type="scientific">Batillaria attramentaria</name>
    <dbReference type="NCBI Taxonomy" id="370345"/>
    <lineage>
        <taxon>Eukaryota</taxon>
        <taxon>Metazoa</taxon>
        <taxon>Spiralia</taxon>
        <taxon>Lophotrochozoa</taxon>
        <taxon>Mollusca</taxon>
        <taxon>Gastropoda</taxon>
        <taxon>Caenogastropoda</taxon>
        <taxon>Sorbeoconcha</taxon>
        <taxon>Cerithioidea</taxon>
        <taxon>Batillariidae</taxon>
        <taxon>Batillaria</taxon>
    </lineage>
</organism>
<evidence type="ECO:0000256" key="11">
    <source>
        <dbReference type="SAM" id="Phobius"/>
    </source>
</evidence>
<keyword evidence="7 11" id="KW-1133">Transmembrane helix</keyword>
<keyword evidence="4 11" id="KW-0812">Transmembrane</keyword>
<dbReference type="AlphaFoldDB" id="A0ABD0LE05"/>
<feature type="transmembrane region" description="Helical" evidence="11">
    <location>
        <begin position="670"/>
        <end position="691"/>
    </location>
</feature>
<evidence type="ECO:0000313" key="14">
    <source>
        <dbReference type="Proteomes" id="UP001519460"/>
    </source>
</evidence>
<name>A0ABD0LE05_9CAEN</name>
<evidence type="ECO:0000256" key="8">
    <source>
        <dbReference type="ARBA" id="ARBA00023136"/>
    </source>
</evidence>
<evidence type="ECO:0000313" key="13">
    <source>
        <dbReference type="EMBL" id="KAK7497244.1"/>
    </source>
</evidence>
<keyword evidence="8 11" id="KW-0472">Membrane</keyword>
<evidence type="ECO:0000256" key="7">
    <source>
        <dbReference type="ARBA" id="ARBA00022989"/>
    </source>
</evidence>
<dbReference type="InterPro" id="IPR035897">
    <property type="entry name" value="Toll_tir_struct_dom_sf"/>
</dbReference>
<sequence length="837" mass="95013">MAMDSANTSTCTFRVLDKELHADCSHRNLTSLPNTWPANVTLVWLDLRHNRLSTLTHLSNPYLAQLRHLDVSHNLLKGTLAGHTFAQLRQLRWLSLQDNRLQSLQAGAMSGLGQLTFLDLSKNKLKASRHTYPLDIFDPLVSLEELLLYGNDDSWEGKYPDDIFQPLSNLRSLSIDTFSGTESAIFDEHGAFGSQFGPGFAALRNLKLLSLNQGYSNLKYLLNTTLAVFQNTSLEEIHLGSRSLILIEACAFCGFSRLRSLHVNAAKVPVTYALAALYGLQHRNMTVIDFSGLAPGNRRFGTSIERDDTRYLKTICVSRLNIADSRLQGIVHNALFEAGSPFVQCLQEMDISGNRLFGDKVALWLALIAFKRLVRFRIDRQHTYAMETAGCLLRQDRNCKDQGSPAWEDSWEFHMTPSLEYANFSSMGGRWGKLPRILKITPPSRLKVLDLSNCQISGCHTTIIGMPVLETLELSGNYCFNMTETFFDHFRSLLHIRLSNVKVNPDLFTDRAGRVFQNIQLLQTLDLSLNNLIHINPSMLHVQRHLKELNLAGNRLQSLSVDLEPHEDLVLLDLSHNMLSTLLPGERQALDALAARQNFSLRLSGNPFLCSCSNLDFVRWLWTTKVDLDGDSGGISRDYTCTTETGEVSNTLSVMAQYQVHWRLCVGQRVLPVAIAGFLLQLLLLVIVYVLSRSWTHIRYVWKVMCRLRLPRREEFRKDVYVGYADADWELACLRLPACLEERHGVRLLLRDFEEVPGSIRAENIVTHIDDSWKVLLLVTPNFGRDEWLCGFTVHQAQRSITDTMPDRVIVVFMEDPAHLPPMVSLERLLRMVPERN</sequence>
<keyword evidence="5" id="KW-0732">Signal</keyword>
<evidence type="ECO:0000256" key="1">
    <source>
        <dbReference type="ARBA" id="ARBA00004167"/>
    </source>
</evidence>
<dbReference type="SUPFAM" id="SSF52058">
    <property type="entry name" value="L domain-like"/>
    <property type="match status" value="2"/>
</dbReference>
<dbReference type="GO" id="GO:0016020">
    <property type="term" value="C:membrane"/>
    <property type="evidence" value="ECO:0007669"/>
    <property type="project" value="UniProtKB-SubCell"/>
</dbReference>
<comment type="caution">
    <text evidence="13">The sequence shown here is derived from an EMBL/GenBank/DDBJ whole genome shotgun (WGS) entry which is preliminary data.</text>
</comment>
<dbReference type="Pfam" id="PF13676">
    <property type="entry name" value="TIR_2"/>
    <property type="match status" value="1"/>
</dbReference>
<dbReference type="Proteomes" id="UP001519460">
    <property type="component" value="Unassembled WGS sequence"/>
</dbReference>
<reference evidence="13 14" key="1">
    <citation type="journal article" date="2023" name="Sci. Data">
        <title>Genome assembly of the Korean intertidal mud-creeper Batillaria attramentaria.</title>
        <authorList>
            <person name="Patra A.K."/>
            <person name="Ho P.T."/>
            <person name="Jun S."/>
            <person name="Lee S.J."/>
            <person name="Kim Y."/>
            <person name="Won Y.J."/>
        </authorList>
    </citation>
    <scope>NUCLEOTIDE SEQUENCE [LARGE SCALE GENOMIC DNA]</scope>
    <source>
        <strain evidence="13">Wonlab-2016</strain>
    </source>
</reference>
<accession>A0ABD0LE05</accession>
<dbReference type="SMART" id="SM00369">
    <property type="entry name" value="LRR_TYP"/>
    <property type="match status" value="7"/>
</dbReference>
<dbReference type="PROSITE" id="PS51450">
    <property type="entry name" value="LRR"/>
    <property type="match status" value="2"/>
</dbReference>
<dbReference type="PANTHER" id="PTHR24365:SF541">
    <property type="entry name" value="PROTEIN TOLL-RELATED"/>
    <property type="match status" value="1"/>
</dbReference>
<protein>
    <recommendedName>
        <fullName evidence="12">TIR domain-containing protein</fullName>
    </recommendedName>
</protein>
<feature type="domain" description="TIR" evidence="12">
    <location>
        <begin position="716"/>
        <end position="837"/>
    </location>
</feature>
<dbReference type="Gene3D" id="3.80.10.10">
    <property type="entry name" value="Ribonuclease Inhibitor"/>
    <property type="match status" value="3"/>
</dbReference>
<dbReference type="Gene3D" id="3.40.50.10140">
    <property type="entry name" value="Toll/interleukin-1 receptor homology (TIR) domain"/>
    <property type="match status" value="1"/>
</dbReference>
<evidence type="ECO:0000256" key="6">
    <source>
        <dbReference type="ARBA" id="ARBA00022737"/>
    </source>
</evidence>
<keyword evidence="10" id="KW-0325">Glycoprotein</keyword>
<keyword evidence="14" id="KW-1185">Reference proteome</keyword>
<evidence type="ECO:0000256" key="3">
    <source>
        <dbReference type="ARBA" id="ARBA00022614"/>
    </source>
</evidence>
<evidence type="ECO:0000256" key="2">
    <source>
        <dbReference type="ARBA" id="ARBA00009634"/>
    </source>
</evidence>
<dbReference type="Pfam" id="PF00560">
    <property type="entry name" value="LRR_1"/>
    <property type="match status" value="1"/>
</dbReference>
<evidence type="ECO:0000259" key="12">
    <source>
        <dbReference type="PROSITE" id="PS50104"/>
    </source>
</evidence>
<dbReference type="InterPro" id="IPR000157">
    <property type="entry name" value="TIR_dom"/>
</dbReference>
<keyword evidence="9" id="KW-0675">Receptor</keyword>
<evidence type="ECO:0000256" key="10">
    <source>
        <dbReference type="ARBA" id="ARBA00023180"/>
    </source>
</evidence>
<dbReference type="SUPFAM" id="SSF52200">
    <property type="entry name" value="Toll/Interleukin receptor TIR domain"/>
    <property type="match status" value="1"/>
</dbReference>
<dbReference type="InterPro" id="IPR001611">
    <property type="entry name" value="Leu-rich_rpt"/>
</dbReference>
<dbReference type="InterPro" id="IPR032675">
    <property type="entry name" value="LRR_dom_sf"/>
</dbReference>
<gene>
    <name evidence="13" type="ORF">BaRGS_00011538</name>
</gene>
<proteinExistence type="inferred from homology"/>
<comment type="subcellular location">
    <subcellularLocation>
        <location evidence="1">Membrane</location>
        <topology evidence="1">Single-pass membrane protein</topology>
    </subcellularLocation>
</comment>
<dbReference type="InterPro" id="IPR003591">
    <property type="entry name" value="Leu-rich_rpt_typical-subtyp"/>
</dbReference>
<dbReference type="PROSITE" id="PS50104">
    <property type="entry name" value="TIR"/>
    <property type="match status" value="1"/>
</dbReference>
<keyword evidence="3" id="KW-0433">Leucine-rich repeat</keyword>
<evidence type="ECO:0000256" key="4">
    <source>
        <dbReference type="ARBA" id="ARBA00022692"/>
    </source>
</evidence>
<dbReference type="EMBL" id="JACVVK020000060">
    <property type="protein sequence ID" value="KAK7497244.1"/>
    <property type="molecule type" value="Genomic_DNA"/>
</dbReference>
<comment type="similarity">
    <text evidence="2">Belongs to the Toll-like receptor family.</text>
</comment>
<evidence type="ECO:0000256" key="5">
    <source>
        <dbReference type="ARBA" id="ARBA00022729"/>
    </source>
</evidence>
<dbReference type="Pfam" id="PF13855">
    <property type="entry name" value="LRR_8"/>
    <property type="match status" value="1"/>
</dbReference>
<keyword evidence="6" id="KW-0677">Repeat</keyword>
<feature type="non-terminal residue" evidence="13">
    <location>
        <position position="837"/>
    </location>
</feature>